<keyword evidence="3" id="KW-1185">Reference proteome</keyword>
<keyword evidence="1" id="KW-1133">Transmembrane helix</keyword>
<protein>
    <submittedName>
        <fullName evidence="2">Uncharacterized protein</fullName>
    </submittedName>
</protein>
<keyword evidence="1" id="KW-0472">Membrane</keyword>
<accession>A0A223P0M2</accession>
<evidence type="ECO:0000256" key="1">
    <source>
        <dbReference type="SAM" id="Phobius"/>
    </source>
</evidence>
<sequence length="50" mass="5680">MEHKLNTLKNDVKNVFVEGNANPIQMARVFVIMAIPLISVFLIGARHIIY</sequence>
<dbReference type="EMBL" id="CP022743">
    <property type="protein sequence ID" value="ASU35647.1"/>
    <property type="molecule type" value="Genomic_DNA"/>
</dbReference>
<name>A0A223P0M2_9SPHI</name>
<dbReference type="OrthoDB" id="799877at2"/>
<feature type="transmembrane region" description="Helical" evidence="1">
    <location>
        <begin position="29"/>
        <end position="49"/>
    </location>
</feature>
<reference evidence="2 3" key="1">
    <citation type="submission" date="2017-08" db="EMBL/GenBank/DDBJ databases">
        <title>Complete genome sequence of Mucilaginibacter sp. strain BJC16-A31.</title>
        <authorList>
            <consortium name="Henan University of Science and Technology"/>
            <person name="You X."/>
        </authorList>
    </citation>
    <scope>NUCLEOTIDE SEQUENCE [LARGE SCALE GENOMIC DNA]</scope>
    <source>
        <strain evidence="2 3">BJC16-A31</strain>
    </source>
</reference>
<gene>
    <name evidence="2" type="ORF">MuYL_3762</name>
</gene>
<proteinExistence type="predicted"/>
<keyword evidence="1" id="KW-0812">Transmembrane</keyword>
<dbReference type="AlphaFoldDB" id="A0A223P0M2"/>
<dbReference type="KEGG" id="muc:MuYL_3762"/>
<dbReference type="RefSeq" id="WP_157740936.1">
    <property type="nucleotide sequence ID" value="NZ_CP022743.1"/>
</dbReference>
<organism evidence="2 3">
    <name type="scientific">Mucilaginibacter xinganensis</name>
    <dbReference type="NCBI Taxonomy" id="1234841"/>
    <lineage>
        <taxon>Bacteria</taxon>
        <taxon>Pseudomonadati</taxon>
        <taxon>Bacteroidota</taxon>
        <taxon>Sphingobacteriia</taxon>
        <taxon>Sphingobacteriales</taxon>
        <taxon>Sphingobacteriaceae</taxon>
        <taxon>Mucilaginibacter</taxon>
    </lineage>
</organism>
<dbReference type="Proteomes" id="UP000215002">
    <property type="component" value="Chromosome"/>
</dbReference>
<evidence type="ECO:0000313" key="2">
    <source>
        <dbReference type="EMBL" id="ASU35647.1"/>
    </source>
</evidence>
<evidence type="ECO:0000313" key="3">
    <source>
        <dbReference type="Proteomes" id="UP000215002"/>
    </source>
</evidence>